<evidence type="ECO:0000313" key="4">
    <source>
        <dbReference type="Proteomes" id="UP000295764"/>
    </source>
</evidence>
<feature type="signal peptide" evidence="2">
    <location>
        <begin position="1"/>
        <end position="28"/>
    </location>
</feature>
<dbReference type="Proteomes" id="UP000295764">
    <property type="component" value="Unassembled WGS sequence"/>
</dbReference>
<organism evidence="3 4">
    <name type="scientific">Curtobacterium flaccumfaciens</name>
    <dbReference type="NCBI Taxonomy" id="2035"/>
    <lineage>
        <taxon>Bacteria</taxon>
        <taxon>Bacillati</taxon>
        <taxon>Actinomycetota</taxon>
        <taxon>Actinomycetes</taxon>
        <taxon>Micrococcales</taxon>
        <taxon>Microbacteriaceae</taxon>
        <taxon>Curtobacterium</taxon>
    </lineage>
</organism>
<evidence type="ECO:0000313" key="3">
    <source>
        <dbReference type="EMBL" id="TDN45983.1"/>
    </source>
</evidence>
<reference evidence="3 4" key="1">
    <citation type="submission" date="2019-03" db="EMBL/GenBank/DDBJ databases">
        <title>Genomic analyses of the natural microbiome of Caenorhabditis elegans.</title>
        <authorList>
            <person name="Samuel B."/>
        </authorList>
    </citation>
    <scope>NUCLEOTIDE SEQUENCE [LARGE SCALE GENOMIC DNA]</scope>
    <source>
        <strain evidence="3 4">JUb65</strain>
    </source>
</reference>
<feature type="compositionally biased region" description="Basic and acidic residues" evidence="1">
    <location>
        <begin position="273"/>
        <end position="291"/>
    </location>
</feature>
<dbReference type="AlphaFoldDB" id="A0A4R6DMH2"/>
<dbReference type="Gene3D" id="2.50.20.10">
    <property type="entry name" value="Lipoprotein localisation LolA/LolB/LppX"/>
    <property type="match status" value="1"/>
</dbReference>
<evidence type="ECO:0000256" key="2">
    <source>
        <dbReference type="SAM" id="SignalP"/>
    </source>
</evidence>
<feature type="region of interest" description="Disordered" evidence="1">
    <location>
        <begin position="255"/>
        <end position="297"/>
    </location>
</feature>
<comment type="caution">
    <text evidence="3">The sequence shown here is derived from an EMBL/GenBank/DDBJ whole genome shotgun (WGS) entry which is preliminary data.</text>
</comment>
<keyword evidence="3" id="KW-0449">Lipoprotein</keyword>
<accession>A0A4R6DMH2</accession>
<gene>
    <name evidence="3" type="ORF">EDF64_102401</name>
</gene>
<dbReference type="PANTHER" id="PTHR37507:SF2">
    <property type="entry name" value="SPORULATION PROTEIN YDCC"/>
    <property type="match status" value="1"/>
</dbReference>
<feature type="chain" id="PRO_5021029714" evidence="2">
    <location>
        <begin position="29"/>
        <end position="368"/>
    </location>
</feature>
<dbReference type="InterPro" id="IPR029046">
    <property type="entry name" value="LolA/LolB/LppX"/>
</dbReference>
<evidence type="ECO:0000256" key="1">
    <source>
        <dbReference type="SAM" id="MobiDB-lite"/>
    </source>
</evidence>
<dbReference type="PANTHER" id="PTHR37507">
    <property type="entry name" value="SPORULATION PROTEIN YDCC"/>
    <property type="match status" value="1"/>
</dbReference>
<proteinExistence type="predicted"/>
<keyword evidence="2" id="KW-0732">Signal</keyword>
<protein>
    <submittedName>
        <fullName evidence="3">Outer membrane lipoprotein-sorting protein</fullName>
    </submittedName>
</protein>
<dbReference type="InterPro" id="IPR052944">
    <property type="entry name" value="Sporulation_related"/>
</dbReference>
<name>A0A4R6DMH2_9MICO</name>
<sequence>MKKSAWLPAVIAPVVVAGAVAAPMIANAANDPIAGTNPSAADVIASIAKSSDAQYSGKLVQTSDLGLPELPTGSGGSSLEGDASDVLGLLTSSHTARLYVDGADKQRVQLTQQLAEQDLVRNGSDVWTWDSKERTATHVTLPKDAATPQDGTTTPAEIAKQAVDGITPTTTVSKPTEVRVAGHDAWQITLTPKSSGTLVGAVRLAVDQQTGLPLRAVVEAKGQDDPAVQVGFTSLSYGAPAARLFDFTPPSGAKVETKDLSDAGSHGTGDAGSHAKGDADHHRTDGKRVAGDEPTFTGKGWATIAELPAGTVDQSSLGDDAAGLLGQVTKAVDGGRAVQTSLVSVYLTDDGRVLAGAVPVSALVAAAK</sequence>
<dbReference type="SUPFAM" id="SSF89392">
    <property type="entry name" value="Prokaryotic lipoproteins and lipoprotein localization factors"/>
    <property type="match status" value="1"/>
</dbReference>
<dbReference type="EMBL" id="SNVW01000002">
    <property type="protein sequence ID" value="TDN45983.1"/>
    <property type="molecule type" value="Genomic_DNA"/>
</dbReference>
<dbReference type="OrthoDB" id="4822274at2"/>
<dbReference type="RefSeq" id="WP_133518902.1">
    <property type="nucleotide sequence ID" value="NZ_SNVW01000002.1"/>
</dbReference>
<dbReference type="STRING" id="2035.RU06_05480"/>